<dbReference type="Proteomes" id="UP001458880">
    <property type="component" value="Unassembled WGS sequence"/>
</dbReference>
<name>A0AAW1M283_POPJA</name>
<accession>A0AAW1M283</accession>
<evidence type="ECO:0000313" key="1">
    <source>
        <dbReference type="EMBL" id="KAK9739909.1"/>
    </source>
</evidence>
<gene>
    <name evidence="1" type="ORF">QE152_g8606</name>
</gene>
<evidence type="ECO:0008006" key="3">
    <source>
        <dbReference type="Google" id="ProtNLM"/>
    </source>
</evidence>
<sequence length="173" mass="19473">MAEHNLPLLIMEHLPQLIKSACPNSKIASRTESTHLVTDCRAVESKQEIVRKFGSQPYSIINDEITDVGTEKSLALVIRFYDEDQSKVRDAFFGLIKLRESIYNSVCTYLKRHNLLASKLLRFGTDNTSVMMGNINGVQARFREVVPQIFVLGCSSHSLHLCATIAAQKCHHL</sequence>
<evidence type="ECO:0000313" key="2">
    <source>
        <dbReference type="Proteomes" id="UP001458880"/>
    </source>
</evidence>
<proteinExistence type="predicted"/>
<protein>
    <recommendedName>
        <fullName evidence="3">DUF4371 domain-containing protein</fullName>
    </recommendedName>
</protein>
<organism evidence="1 2">
    <name type="scientific">Popillia japonica</name>
    <name type="common">Japanese beetle</name>
    <dbReference type="NCBI Taxonomy" id="7064"/>
    <lineage>
        <taxon>Eukaryota</taxon>
        <taxon>Metazoa</taxon>
        <taxon>Ecdysozoa</taxon>
        <taxon>Arthropoda</taxon>
        <taxon>Hexapoda</taxon>
        <taxon>Insecta</taxon>
        <taxon>Pterygota</taxon>
        <taxon>Neoptera</taxon>
        <taxon>Endopterygota</taxon>
        <taxon>Coleoptera</taxon>
        <taxon>Polyphaga</taxon>
        <taxon>Scarabaeiformia</taxon>
        <taxon>Scarabaeidae</taxon>
        <taxon>Rutelinae</taxon>
        <taxon>Popillia</taxon>
    </lineage>
</organism>
<reference evidence="1 2" key="1">
    <citation type="journal article" date="2024" name="BMC Genomics">
        <title>De novo assembly and annotation of Popillia japonica's genome with initial clues to its potential as an invasive pest.</title>
        <authorList>
            <person name="Cucini C."/>
            <person name="Boschi S."/>
            <person name="Funari R."/>
            <person name="Cardaioli E."/>
            <person name="Iannotti N."/>
            <person name="Marturano G."/>
            <person name="Paoli F."/>
            <person name="Bruttini M."/>
            <person name="Carapelli A."/>
            <person name="Frati F."/>
            <person name="Nardi F."/>
        </authorList>
    </citation>
    <scope>NUCLEOTIDE SEQUENCE [LARGE SCALE GENOMIC DNA]</scope>
    <source>
        <strain evidence="1">DMR45628</strain>
    </source>
</reference>
<keyword evidence="2" id="KW-1185">Reference proteome</keyword>
<dbReference type="PANTHER" id="PTHR37162">
    <property type="entry name" value="HAT FAMILY DIMERISATION DOMAINCONTAINING PROTEIN-RELATED"/>
    <property type="match status" value="1"/>
</dbReference>
<dbReference type="EMBL" id="JASPKY010000069">
    <property type="protein sequence ID" value="KAK9739909.1"/>
    <property type="molecule type" value="Genomic_DNA"/>
</dbReference>
<comment type="caution">
    <text evidence="1">The sequence shown here is derived from an EMBL/GenBank/DDBJ whole genome shotgun (WGS) entry which is preliminary data.</text>
</comment>
<dbReference type="PANTHER" id="PTHR37162:SF1">
    <property type="entry name" value="BED-TYPE DOMAIN-CONTAINING PROTEIN"/>
    <property type="match status" value="1"/>
</dbReference>
<dbReference type="SUPFAM" id="SSF53098">
    <property type="entry name" value="Ribonuclease H-like"/>
    <property type="match status" value="1"/>
</dbReference>
<dbReference type="AlphaFoldDB" id="A0AAW1M283"/>
<dbReference type="InterPro" id="IPR012337">
    <property type="entry name" value="RNaseH-like_sf"/>
</dbReference>